<dbReference type="GO" id="GO:0036157">
    <property type="term" value="C:outer dynein arm"/>
    <property type="evidence" value="ECO:0007669"/>
    <property type="project" value="TreeGrafter"/>
</dbReference>
<dbReference type="SUPFAM" id="SSF50978">
    <property type="entry name" value="WD40 repeat-like"/>
    <property type="match status" value="1"/>
</dbReference>
<name>A0A8K0DDP7_IGNLU</name>
<dbReference type="Proteomes" id="UP000801492">
    <property type="component" value="Unassembled WGS sequence"/>
</dbReference>
<dbReference type="FunFam" id="2.130.10.10:FF:000584">
    <property type="entry name" value="Dynein intermediate chain 2"/>
    <property type="match status" value="1"/>
</dbReference>
<keyword evidence="6" id="KW-0677">Repeat</keyword>
<keyword evidence="10" id="KW-0206">Cytoskeleton</keyword>
<comment type="subcellular location">
    <subcellularLocation>
        <location evidence="1">Cytoplasm</location>
        <location evidence="1">Cytoskeleton</location>
        <location evidence="1">Cilium axoneme</location>
    </subcellularLocation>
</comment>
<evidence type="ECO:0000256" key="7">
    <source>
        <dbReference type="ARBA" id="ARBA00023017"/>
    </source>
</evidence>
<keyword evidence="11" id="KW-0966">Cell projection</keyword>
<keyword evidence="9" id="KW-0505">Motor protein</keyword>
<dbReference type="SMART" id="SM00320">
    <property type="entry name" value="WD40"/>
    <property type="match status" value="4"/>
</dbReference>
<dbReference type="InterPro" id="IPR050687">
    <property type="entry name" value="Dynein_IC"/>
</dbReference>
<evidence type="ECO:0000256" key="12">
    <source>
        <dbReference type="SAM" id="MobiDB-lite"/>
    </source>
</evidence>
<dbReference type="InterPro" id="IPR001680">
    <property type="entry name" value="WD40_rpt"/>
</dbReference>
<dbReference type="OrthoDB" id="366230at2759"/>
<organism evidence="13 14">
    <name type="scientific">Ignelater luminosus</name>
    <name type="common">Cucubano</name>
    <name type="synonym">Pyrophorus luminosus</name>
    <dbReference type="NCBI Taxonomy" id="2038154"/>
    <lineage>
        <taxon>Eukaryota</taxon>
        <taxon>Metazoa</taxon>
        <taxon>Ecdysozoa</taxon>
        <taxon>Arthropoda</taxon>
        <taxon>Hexapoda</taxon>
        <taxon>Insecta</taxon>
        <taxon>Pterygota</taxon>
        <taxon>Neoptera</taxon>
        <taxon>Endopterygota</taxon>
        <taxon>Coleoptera</taxon>
        <taxon>Polyphaga</taxon>
        <taxon>Elateriformia</taxon>
        <taxon>Elateroidea</taxon>
        <taxon>Elateridae</taxon>
        <taxon>Agrypninae</taxon>
        <taxon>Pyrophorini</taxon>
        <taxon>Ignelater</taxon>
    </lineage>
</organism>
<evidence type="ECO:0000256" key="8">
    <source>
        <dbReference type="ARBA" id="ARBA00023069"/>
    </source>
</evidence>
<dbReference type="GO" id="GO:0036158">
    <property type="term" value="P:outer dynein arm assembly"/>
    <property type="evidence" value="ECO:0007669"/>
    <property type="project" value="TreeGrafter"/>
</dbReference>
<evidence type="ECO:0000256" key="4">
    <source>
        <dbReference type="ARBA" id="ARBA00022574"/>
    </source>
</evidence>
<keyword evidence="4" id="KW-0853">WD repeat</keyword>
<keyword evidence="8" id="KW-0969">Cilium</keyword>
<keyword evidence="3" id="KW-0963">Cytoplasm</keyword>
<evidence type="ECO:0000256" key="10">
    <source>
        <dbReference type="ARBA" id="ARBA00023212"/>
    </source>
</evidence>
<dbReference type="InterPro" id="IPR036322">
    <property type="entry name" value="WD40_repeat_dom_sf"/>
</dbReference>
<evidence type="ECO:0000256" key="6">
    <source>
        <dbReference type="ARBA" id="ARBA00022737"/>
    </source>
</evidence>
<dbReference type="Gene3D" id="2.130.10.10">
    <property type="entry name" value="YVTN repeat-like/Quinoprotein amine dehydrogenase"/>
    <property type="match status" value="2"/>
</dbReference>
<dbReference type="PANTHER" id="PTHR12442:SF7">
    <property type="entry name" value="DYNEIN AXONEMAL INTERMEDIATE CHAIN 2"/>
    <property type="match status" value="1"/>
</dbReference>
<dbReference type="AlphaFoldDB" id="A0A8K0DDP7"/>
<evidence type="ECO:0000313" key="14">
    <source>
        <dbReference type="Proteomes" id="UP000801492"/>
    </source>
</evidence>
<sequence>MEIQYVYQKKRSEFGRQCLFYDKGPELIDNYPSNRELVYEYVLRDPFSQSTQCSAIQAQHSVNTITAKIVNTGVNHTEGGWPRDVNIHDEDSTKRYRRKIEKDDNFNPTVLNLCKSMENCILQNNAVNIYQQYFSDVEPTPLVERSSARTVNVYQDQNIIKRPVNHISWSPDKATRLAVTHCNLKFQETVPNESAHSYIWEVENPNRPFLTLKPDVPIVCLEYNPKDTNSLVSGQLNGQVAVWDVRRGSEPVDLSIREVCHRDPIHNVLWINSKTGTEFFSSSTDGQIKWWDTRKLNSPFETLILSSPGQIIERAMGASCLEYEMSIPTRFMVGTENGVVISCNRKGKSPSEKMALKFSAHLGPVLAINRNSTFLKTFLSIGDWTAKIFSEDCRESPIMWTSYHRAMLTDGAWSPTRFSIFYTTRTDGILDVWDVLQQQKQACLGVKICDEALCCLRTHCMGQLVAIGNVKGMAYLVQFSENLTTCNKNDKMLLTAMFERESRREKILEARNREIRLKMKAKSAQQVGTESEMEILQKEKVEPSIGGVNLQVEAAEAEFFHMVDLQSKGHEAEVVEEEILEPEPSPPPPPTPPSKLKGKKGKEDKKKK</sequence>
<dbReference type="GO" id="GO:0045504">
    <property type="term" value="F:dynein heavy chain binding"/>
    <property type="evidence" value="ECO:0007669"/>
    <property type="project" value="TreeGrafter"/>
</dbReference>
<evidence type="ECO:0000256" key="2">
    <source>
        <dbReference type="ARBA" id="ARBA00011059"/>
    </source>
</evidence>
<evidence type="ECO:0000256" key="9">
    <source>
        <dbReference type="ARBA" id="ARBA00023175"/>
    </source>
</evidence>
<comment type="caution">
    <text evidence="13">The sequence shown here is derived from an EMBL/GenBank/DDBJ whole genome shotgun (WGS) entry which is preliminary data.</text>
</comment>
<gene>
    <name evidence="13" type="ORF">ILUMI_05038</name>
</gene>
<comment type="similarity">
    <text evidence="2">Belongs to the dynein intermediate chain family.</text>
</comment>
<dbReference type="InterPro" id="IPR015943">
    <property type="entry name" value="WD40/YVTN_repeat-like_dom_sf"/>
</dbReference>
<feature type="region of interest" description="Disordered" evidence="12">
    <location>
        <begin position="570"/>
        <end position="608"/>
    </location>
</feature>
<keyword evidence="14" id="KW-1185">Reference proteome</keyword>
<protein>
    <recommendedName>
        <fullName evidence="15">Dynein intermediate chain 3, ciliary</fullName>
    </recommendedName>
</protein>
<proteinExistence type="inferred from homology"/>
<feature type="compositionally biased region" description="Pro residues" evidence="12">
    <location>
        <begin position="583"/>
        <end position="593"/>
    </location>
</feature>
<dbReference type="PANTHER" id="PTHR12442">
    <property type="entry name" value="DYNEIN INTERMEDIATE CHAIN"/>
    <property type="match status" value="1"/>
</dbReference>
<keyword evidence="7" id="KW-0243">Dynein</keyword>
<evidence type="ECO:0000256" key="3">
    <source>
        <dbReference type="ARBA" id="ARBA00022490"/>
    </source>
</evidence>
<evidence type="ECO:0000256" key="11">
    <source>
        <dbReference type="ARBA" id="ARBA00023273"/>
    </source>
</evidence>
<keyword evidence="5" id="KW-0493">Microtubule</keyword>
<evidence type="ECO:0000256" key="1">
    <source>
        <dbReference type="ARBA" id="ARBA00004430"/>
    </source>
</evidence>
<evidence type="ECO:0000256" key="5">
    <source>
        <dbReference type="ARBA" id="ARBA00022701"/>
    </source>
</evidence>
<evidence type="ECO:0000313" key="13">
    <source>
        <dbReference type="EMBL" id="KAF2901162.1"/>
    </source>
</evidence>
<accession>A0A8K0DDP7</accession>
<dbReference type="EMBL" id="VTPC01001827">
    <property type="protein sequence ID" value="KAF2901162.1"/>
    <property type="molecule type" value="Genomic_DNA"/>
</dbReference>
<reference evidence="13" key="1">
    <citation type="submission" date="2019-08" db="EMBL/GenBank/DDBJ databases">
        <title>The genome of the North American firefly Photinus pyralis.</title>
        <authorList>
            <consortium name="Photinus pyralis genome working group"/>
            <person name="Fallon T.R."/>
            <person name="Sander Lower S.E."/>
            <person name="Weng J.-K."/>
        </authorList>
    </citation>
    <scope>NUCLEOTIDE SEQUENCE</scope>
    <source>
        <strain evidence="13">TRF0915ILg1</strain>
        <tissue evidence="13">Whole body</tissue>
    </source>
</reference>
<dbReference type="GO" id="GO:0045503">
    <property type="term" value="F:dynein light chain binding"/>
    <property type="evidence" value="ECO:0007669"/>
    <property type="project" value="TreeGrafter"/>
</dbReference>
<dbReference type="GO" id="GO:0005874">
    <property type="term" value="C:microtubule"/>
    <property type="evidence" value="ECO:0007669"/>
    <property type="project" value="UniProtKB-KW"/>
</dbReference>
<evidence type="ECO:0008006" key="15">
    <source>
        <dbReference type="Google" id="ProtNLM"/>
    </source>
</evidence>
<dbReference type="GO" id="GO:0003341">
    <property type="term" value="P:cilium movement"/>
    <property type="evidence" value="ECO:0007669"/>
    <property type="project" value="TreeGrafter"/>
</dbReference>